<dbReference type="InterPro" id="IPR018060">
    <property type="entry name" value="HTH_AraC"/>
</dbReference>
<name>A0ABT5S3F5_9BURK</name>
<reference evidence="6" key="1">
    <citation type="submission" date="2022-10" db="EMBL/GenBank/DDBJ databases">
        <title>Description of microaerobic benzene degrading bacteria.</title>
        <authorList>
            <person name="Bedics A."/>
            <person name="Tancsics A."/>
            <person name="Banerjee S."/>
        </authorList>
    </citation>
    <scope>NUCLEOTIDE SEQUENCE</scope>
    <source>
        <strain evidence="6">D2M1</strain>
    </source>
</reference>
<evidence type="ECO:0000256" key="1">
    <source>
        <dbReference type="ARBA" id="ARBA00023015"/>
    </source>
</evidence>
<proteinExistence type="predicted"/>
<evidence type="ECO:0000256" key="4">
    <source>
        <dbReference type="SAM" id="MobiDB-lite"/>
    </source>
</evidence>
<feature type="region of interest" description="Disordered" evidence="4">
    <location>
        <begin position="1"/>
        <end position="23"/>
    </location>
</feature>
<evidence type="ECO:0000313" key="6">
    <source>
        <dbReference type="EMBL" id="MDD2180485.1"/>
    </source>
</evidence>
<evidence type="ECO:0000313" key="7">
    <source>
        <dbReference type="Proteomes" id="UP001148932"/>
    </source>
</evidence>
<gene>
    <name evidence="6" type="ORF">OIN59_23870</name>
</gene>
<dbReference type="PROSITE" id="PS01124">
    <property type="entry name" value="HTH_ARAC_FAMILY_2"/>
    <property type="match status" value="1"/>
</dbReference>
<feature type="compositionally biased region" description="Low complexity" evidence="4">
    <location>
        <begin position="14"/>
        <end position="23"/>
    </location>
</feature>
<dbReference type="SMART" id="SM00342">
    <property type="entry name" value="HTH_ARAC"/>
    <property type="match status" value="1"/>
</dbReference>
<dbReference type="PANTHER" id="PTHR47894:SF1">
    <property type="entry name" value="HTH-TYPE TRANSCRIPTIONAL REGULATOR VQSM"/>
    <property type="match status" value="1"/>
</dbReference>
<dbReference type="SUPFAM" id="SSF46689">
    <property type="entry name" value="Homeodomain-like"/>
    <property type="match status" value="1"/>
</dbReference>
<evidence type="ECO:0000256" key="3">
    <source>
        <dbReference type="ARBA" id="ARBA00023163"/>
    </source>
</evidence>
<feature type="domain" description="HTH araC/xylS-type" evidence="5">
    <location>
        <begin position="261"/>
        <end position="362"/>
    </location>
</feature>
<evidence type="ECO:0000256" key="2">
    <source>
        <dbReference type="ARBA" id="ARBA00023125"/>
    </source>
</evidence>
<accession>A0ABT5S3F5</accession>
<dbReference type="InterPro" id="IPR032687">
    <property type="entry name" value="AraC-type_N"/>
</dbReference>
<protein>
    <submittedName>
        <fullName evidence="6">AraC family transcriptional regulator</fullName>
    </submittedName>
</protein>
<dbReference type="PANTHER" id="PTHR47894">
    <property type="entry name" value="HTH-TYPE TRANSCRIPTIONAL REGULATOR GADX"/>
    <property type="match status" value="1"/>
</dbReference>
<sequence length="373" mass="40735">MRTETAAHPRARARTGNANAHAAASESHVYSPAKLYAVVLAMHEFGVAAADVLADTGLRVDDLTNPDTLTSSAQYLTATRHAARLRPDTAAGLRAGQHLHASSIGMFGYALLCAVSLRHAFDTGVRYHQLANATMQVDWVQQGADVVWQFSKNSKVALDRLSAEHYRFLVDLQLACQVTITRDIMGDWCVPARVRMEGPAPSYVQEMAAVFNCPVEFDQGVNELHYPAAWLTLAPPLANPIAAAQASRSCAAMLEDLQRKSGISSLVYGELTRTPGQFPDIEQVASALCMTSRTLRRKLDAENASYSDLFDQVRQALAIDYLHTGYLHHDDIAAALGFSDVTNFRRAFKRWTGKTLGAYQQSVLVNGSATRQA</sequence>
<dbReference type="Gene3D" id="1.10.10.60">
    <property type="entry name" value="Homeodomain-like"/>
    <property type="match status" value="1"/>
</dbReference>
<dbReference type="InterPro" id="IPR009057">
    <property type="entry name" value="Homeodomain-like_sf"/>
</dbReference>
<keyword evidence="3" id="KW-0804">Transcription</keyword>
<dbReference type="Proteomes" id="UP001148932">
    <property type="component" value="Unassembled WGS sequence"/>
</dbReference>
<keyword evidence="1" id="KW-0805">Transcription regulation</keyword>
<dbReference type="EMBL" id="JAPCKI010000023">
    <property type="protein sequence ID" value="MDD2180485.1"/>
    <property type="molecule type" value="Genomic_DNA"/>
</dbReference>
<keyword evidence="7" id="KW-1185">Reference proteome</keyword>
<evidence type="ECO:0000259" key="5">
    <source>
        <dbReference type="PROSITE" id="PS01124"/>
    </source>
</evidence>
<comment type="caution">
    <text evidence="6">The sequence shown here is derived from an EMBL/GenBank/DDBJ whole genome shotgun (WGS) entry which is preliminary data.</text>
</comment>
<keyword evidence="2" id="KW-0238">DNA-binding</keyword>
<dbReference type="Pfam" id="PF12833">
    <property type="entry name" value="HTH_18"/>
    <property type="match status" value="1"/>
</dbReference>
<organism evidence="6 7">
    <name type="scientific">Acidovorax benzenivorans</name>
    <dbReference type="NCBI Taxonomy" id="2987520"/>
    <lineage>
        <taxon>Bacteria</taxon>
        <taxon>Pseudomonadati</taxon>
        <taxon>Pseudomonadota</taxon>
        <taxon>Betaproteobacteria</taxon>
        <taxon>Burkholderiales</taxon>
        <taxon>Comamonadaceae</taxon>
        <taxon>Acidovorax</taxon>
    </lineage>
</organism>
<dbReference type="Pfam" id="PF12625">
    <property type="entry name" value="Arabinose_bd"/>
    <property type="match status" value="1"/>
</dbReference>